<evidence type="ECO:0000256" key="7">
    <source>
        <dbReference type="SAM" id="Phobius"/>
    </source>
</evidence>
<evidence type="ECO:0000313" key="9">
    <source>
        <dbReference type="EMBL" id="SNT13042.1"/>
    </source>
</evidence>
<keyword evidence="10" id="KW-1185">Reference proteome</keyword>
<dbReference type="InterPro" id="IPR057601">
    <property type="entry name" value="Oar-like_b-barrel"/>
</dbReference>
<name>A0A239K5S9_9BACT</name>
<dbReference type="GO" id="GO:0044718">
    <property type="term" value="P:siderophore transmembrane transport"/>
    <property type="evidence" value="ECO:0007669"/>
    <property type="project" value="TreeGrafter"/>
</dbReference>
<evidence type="ECO:0000256" key="3">
    <source>
        <dbReference type="ARBA" id="ARBA00022452"/>
    </source>
</evidence>
<dbReference type="PANTHER" id="PTHR30069:SF46">
    <property type="entry name" value="OAR PROTEIN"/>
    <property type="match status" value="1"/>
</dbReference>
<keyword evidence="9" id="KW-0645">Protease</keyword>
<evidence type="ECO:0000256" key="2">
    <source>
        <dbReference type="ARBA" id="ARBA00022448"/>
    </source>
</evidence>
<dbReference type="PANTHER" id="PTHR30069">
    <property type="entry name" value="TONB-DEPENDENT OUTER MEMBRANE RECEPTOR"/>
    <property type="match status" value="1"/>
</dbReference>
<dbReference type="GO" id="GO:0030246">
    <property type="term" value="F:carbohydrate binding"/>
    <property type="evidence" value="ECO:0007669"/>
    <property type="project" value="InterPro"/>
</dbReference>
<keyword evidence="6" id="KW-0998">Cell outer membrane</keyword>
<keyword evidence="4 7" id="KW-0812">Transmembrane</keyword>
<evidence type="ECO:0000313" key="10">
    <source>
        <dbReference type="Proteomes" id="UP000198356"/>
    </source>
</evidence>
<keyword evidence="2" id="KW-0813">Transport</keyword>
<evidence type="ECO:0000259" key="8">
    <source>
        <dbReference type="Pfam" id="PF25183"/>
    </source>
</evidence>
<dbReference type="SUPFAM" id="SSF56935">
    <property type="entry name" value="Porins"/>
    <property type="match status" value="1"/>
</dbReference>
<evidence type="ECO:0000256" key="6">
    <source>
        <dbReference type="ARBA" id="ARBA00023237"/>
    </source>
</evidence>
<proteinExistence type="predicted"/>
<accession>A0A239K5S9</accession>
<dbReference type="GO" id="GO:0004180">
    <property type="term" value="F:carboxypeptidase activity"/>
    <property type="evidence" value="ECO:0007669"/>
    <property type="project" value="UniProtKB-KW"/>
</dbReference>
<dbReference type="InterPro" id="IPR036942">
    <property type="entry name" value="Beta-barrel_TonB_sf"/>
</dbReference>
<feature type="transmembrane region" description="Helical" evidence="7">
    <location>
        <begin position="12"/>
        <end position="33"/>
    </location>
</feature>
<dbReference type="Proteomes" id="UP000198356">
    <property type="component" value="Unassembled WGS sequence"/>
</dbReference>
<keyword evidence="9" id="KW-0121">Carboxypeptidase</keyword>
<evidence type="ECO:0000256" key="1">
    <source>
        <dbReference type="ARBA" id="ARBA00004571"/>
    </source>
</evidence>
<dbReference type="InterPro" id="IPR013784">
    <property type="entry name" value="Carb-bd-like_fold"/>
</dbReference>
<dbReference type="Pfam" id="PF13620">
    <property type="entry name" value="CarboxypepD_reg"/>
    <property type="match status" value="1"/>
</dbReference>
<dbReference type="Gene3D" id="2.60.40.1120">
    <property type="entry name" value="Carboxypeptidase-like, regulatory domain"/>
    <property type="match status" value="1"/>
</dbReference>
<protein>
    <submittedName>
        <fullName evidence="9">Carboxypeptidase regulatory-like domain-containing protein</fullName>
    </submittedName>
</protein>
<dbReference type="GO" id="GO:0015344">
    <property type="term" value="F:siderophore uptake transmembrane transporter activity"/>
    <property type="evidence" value="ECO:0007669"/>
    <property type="project" value="TreeGrafter"/>
</dbReference>
<organism evidence="9 10">
    <name type="scientific">Granulicella rosea</name>
    <dbReference type="NCBI Taxonomy" id="474952"/>
    <lineage>
        <taxon>Bacteria</taxon>
        <taxon>Pseudomonadati</taxon>
        <taxon>Acidobacteriota</taxon>
        <taxon>Terriglobia</taxon>
        <taxon>Terriglobales</taxon>
        <taxon>Acidobacteriaceae</taxon>
        <taxon>Granulicella</taxon>
    </lineage>
</organism>
<dbReference type="SUPFAM" id="SSF49452">
    <property type="entry name" value="Starch-binding domain-like"/>
    <property type="match status" value="1"/>
</dbReference>
<gene>
    <name evidence="9" type="ORF">SAMN05421770_104295</name>
</gene>
<keyword evidence="3" id="KW-1134">Transmembrane beta strand</keyword>
<dbReference type="EMBL" id="FZOU01000004">
    <property type="protein sequence ID" value="SNT13042.1"/>
    <property type="molecule type" value="Genomic_DNA"/>
</dbReference>
<evidence type="ECO:0000256" key="5">
    <source>
        <dbReference type="ARBA" id="ARBA00023136"/>
    </source>
</evidence>
<dbReference type="GO" id="GO:0009279">
    <property type="term" value="C:cell outer membrane"/>
    <property type="evidence" value="ECO:0007669"/>
    <property type="project" value="UniProtKB-SubCell"/>
</dbReference>
<comment type="subcellular location">
    <subcellularLocation>
        <location evidence="1">Cell outer membrane</location>
        <topology evidence="1">Multi-pass membrane protein</topology>
    </subcellularLocation>
</comment>
<evidence type="ECO:0000256" key="4">
    <source>
        <dbReference type="ARBA" id="ARBA00022692"/>
    </source>
</evidence>
<dbReference type="Gene3D" id="2.40.170.20">
    <property type="entry name" value="TonB-dependent receptor, beta-barrel domain"/>
    <property type="match status" value="1"/>
</dbReference>
<reference evidence="9 10" key="1">
    <citation type="submission" date="2017-06" db="EMBL/GenBank/DDBJ databases">
        <authorList>
            <person name="Kim H.J."/>
            <person name="Triplett B.A."/>
        </authorList>
    </citation>
    <scope>NUCLEOTIDE SEQUENCE [LARGE SCALE GENOMIC DNA]</scope>
    <source>
        <strain evidence="9 10">DSM 18704</strain>
    </source>
</reference>
<dbReference type="InterPro" id="IPR039426">
    <property type="entry name" value="TonB-dep_rcpt-like"/>
</dbReference>
<keyword evidence="9" id="KW-0378">Hydrolase</keyword>
<dbReference type="Pfam" id="PF25183">
    <property type="entry name" value="OMP_b-brl_4"/>
    <property type="match status" value="1"/>
</dbReference>
<keyword evidence="7" id="KW-1133">Transmembrane helix</keyword>
<keyword evidence="5 7" id="KW-0472">Membrane</keyword>
<dbReference type="AlphaFoldDB" id="A0A239K5S9"/>
<sequence length="1126" mass="121037">MELISISRRGGVFVRSVSFIASALSVLGVQQMYAQNAAAISGSVQDAKHGQVSGAKVTVTRTETGNAHTTLSDGSGFFSFPVLLPGHYDVKVEKDGFGTTTQSGVQIFTGGVTSVNFSLLVGQVEEHIDVQTDEALLQTTSAAITDVIENKTIVNLPLLDRRATQLQRLNGFVIGMGTGSGSSFAIAGGRGGNANYTVDGGTTQNLLQGVPTQMFDLPIDALQEFTLSVSDYTADQGRSSGGVIQMSTKTGSNNFHGSAYLYYRSDSLQAKPLFATANPPLSYKLFGGSIGGPIRRDKTFFFFTYEGRLQTSTTVLNLLVPTAAQRSGDFSALAVPIIDPNTGVQAQYNGVLNVLPPSELDPYGKQLVSYYPQPNIPGVAANTNNFTYNDQAKSVINDYVVRLDHTFSTKDSIYFRFLAQPDHTDTANVYPTAGTDNYGVLSHNFYYNPSATWNHIFTGSLVNEARFTFTNRQALSINHGVNSAAATQLALPGTNPGFFPGVTVSGFAGIGGTGQQQRLQTPIISNEYTDNVSWQHGNHQFKFGADYRTSADGDLYSPSAGGLFGFTPQGAVAAAQIASAGATPAGSLANLLLGRVNTATRSETEYLYSAAWSWGLYAQDNWHVNNKLTLNYGIRWDIDSPRYLENNRQNSFDTNAINPVSNTPGVITFSGINGVSKYANNFDTHLFGPRFGFAYTPVAHSVVRGGFGILYPGEYDQATPIVLSTGFSNSVTLNSPNSNAGTPAFLLKNNGTAGTGLAAYPTTAQLTAGYGAVAAPYTSPAPYIAPQFISPRRLTGYLYQASLNVQHEFAGNLLLDIGFLGTYGHHLASPFAESINQISPANLATLANGTATLKPQALRPFPQFSNVQNLYPDIGQSRYNGVNVGVQKRFSHGFQYQANYTYSKFIDNEESRSELAGYPGTDTYTDYYNPKNRFGLSGNDVRHRLIANGVLELPFGRGKLVHLNNAVANQVVGGWSISGLTEIHSGTALSPIDLTNNTNSFSDGVRPNLTGNPNDLSSNRSRTAKIAQWFDTAAFSQNAAYTFGNAPRTFGRGPRLVNTDLTLLKRVNFYEQHAIEFRLEALNAFNHANLGNPNTQFGSPNFGKITALSGATTGSRTLQLAAHYTF</sequence>
<feature type="domain" description="TonB-dependent transporter Oar-like beta-barrel" evidence="8">
    <location>
        <begin position="247"/>
        <end position="1119"/>
    </location>
</feature>